<feature type="compositionally biased region" description="Polar residues" evidence="1">
    <location>
        <begin position="147"/>
        <end position="160"/>
    </location>
</feature>
<dbReference type="InterPro" id="IPR041498">
    <property type="entry name" value="Big_6"/>
</dbReference>
<dbReference type="InterPro" id="IPR011049">
    <property type="entry name" value="Serralysin-like_metalloprot_C"/>
</dbReference>
<dbReference type="NCBIfam" id="TIGR03661">
    <property type="entry name" value="T1SS_VCA0849"/>
    <property type="match status" value="1"/>
</dbReference>
<evidence type="ECO:0000259" key="2">
    <source>
        <dbReference type="Pfam" id="PF17936"/>
    </source>
</evidence>
<evidence type="ECO:0000313" key="3">
    <source>
        <dbReference type="EMBL" id="HJF26792.1"/>
    </source>
</evidence>
<sequence>MNEDGTEVTGKGEPGSEIVVTDKDGNILGTGTVDENGDFVVPVNPALTDGNTADVIAKDEAGNESEPVEITGEKDTIAPAVPTDVVIGEDGLTVSGKAEAGSTVDVTDKNGNVIGTGTADENGDFAIELKRPVTDGEVVDVTAKDQAGNTSEPTEVTGNKDTIAPDAPEVAIDDSYSVLTVKTEPNATVKLYDSEGNPMLDSNGNPIEIKADANGDVTYEFSPALERGSELKVTATDEAGNESAPVDIIVGVDEIFGAVDNNVDVILDATPSRKENQNPSDLDKTGFTVANVGLGPVLGLDVLADVIKNSVQLEVGKDQVREVTMYGDAGGIQVLATMDLYVYKLNESTGQWEQQSVTENWVISYLLGGKSKETDFTLTEGKWMFVMAGGEGIQALTGYGLNFTKDVVLDYANAESISGSAQGNMITDDDSEYGSDEVPAGSTVTEIKAEDGEWVSTSTSGEIQIEGKYGTLTVKADGSYTYTVNEDFRGYGEKDVFTYRVTSPSGKVSEAELTFELDLTAKEDRIEIDNTVILDVDPIIAFDSDNSSIADAVGFSVIDIGLLGPILSAEALGGAGAMEFNVGENEVKELTFHGSAGGVALGVGYDLFIYKLDPATGNYNQVHVQKDWFMAAFLGGKSEQLTLQFGEGEYKALLQSSGGLGLLTGAGLYVDHETVYDYGSPTKFTGTVEGDATPEDSTILLKVDGEDLKVGKETVIQGEYGTLVISSDGTYTYTVEKPDNAPLDWKPPYGEVDRFKLVMQDENGKTTVEYLNIKVGTHSAEDDFDIVSVSETNKVSKIEYNEVDKIGNYGKSYTKEFDVAKHDLDAGVKLKITGSPTIIGPLGSYLVLTYTLTNATTGKIYSDRVEAARGKDGALEFTLDNLPEGKYKLDITAQNGNLESIHFVTDEIIHSEEYVTTELPEIKGALFANDEGIQILDTLSFGNKVVFVNDPNQGAQTITVEGNYGTLVIGKDGSYTYTPKGGVYGIEKFVYETTSKVGTIETAILEINVGKTVTASEHADSVDSSAGNDSFTMGTGGDTVIFDLLADDNVGGNGHDVWSDFSMEEGDKIEVSDLLSEGTTLADAITLTEDAEGNVVLNIDRDGTAGTSYQSESFLTLVGVEKTDTLLDDLINNGHLF</sequence>
<name>A0A9D2ZYC9_ACILW</name>
<dbReference type="NCBIfam" id="NF045619">
    <property type="entry name" value="adhes_GNV_Cterm"/>
    <property type="match status" value="1"/>
</dbReference>
<feature type="domain" description="Bacterial Ig" evidence="2">
    <location>
        <begin position="164"/>
        <end position="250"/>
    </location>
</feature>
<feature type="domain" description="Bacterial Ig" evidence="2">
    <location>
        <begin position="2"/>
        <end position="71"/>
    </location>
</feature>
<dbReference type="PROSITE" id="PS50890">
    <property type="entry name" value="PUA"/>
    <property type="match status" value="1"/>
</dbReference>
<feature type="domain" description="Bacterial Ig" evidence="2">
    <location>
        <begin position="78"/>
        <end position="157"/>
    </location>
</feature>
<reference evidence="3" key="1">
    <citation type="journal article" date="2021" name="PeerJ">
        <title>Extensive microbial diversity within the chicken gut microbiome revealed by metagenomics and culture.</title>
        <authorList>
            <person name="Gilroy R."/>
            <person name="Ravi A."/>
            <person name="Getino M."/>
            <person name="Pursley I."/>
            <person name="Horton D.L."/>
            <person name="Alikhan N.F."/>
            <person name="Baker D."/>
            <person name="Gharbi K."/>
            <person name="Hall N."/>
            <person name="Watson M."/>
            <person name="Adriaenssens E.M."/>
            <person name="Foster-Nyarko E."/>
            <person name="Jarju S."/>
            <person name="Secka A."/>
            <person name="Antonio M."/>
            <person name="Oren A."/>
            <person name="Chaudhuri R.R."/>
            <person name="La Ragione R."/>
            <person name="Hildebrand F."/>
            <person name="Pallen M.J."/>
        </authorList>
    </citation>
    <scope>NUCLEOTIDE SEQUENCE</scope>
    <source>
        <strain evidence="3">CHK135-1449</strain>
    </source>
</reference>
<dbReference type="Pfam" id="PF17963">
    <property type="entry name" value="Big_9"/>
    <property type="match status" value="2"/>
</dbReference>
<comment type="caution">
    <text evidence="3">The sequence shown here is derived from an EMBL/GenBank/DDBJ whole genome shotgun (WGS) entry which is preliminary data.</text>
</comment>
<evidence type="ECO:0000256" key="1">
    <source>
        <dbReference type="SAM" id="MobiDB-lite"/>
    </source>
</evidence>
<dbReference type="InterPro" id="IPR013783">
    <property type="entry name" value="Ig-like_fold"/>
</dbReference>
<dbReference type="InterPro" id="IPR055014">
    <property type="entry name" value="BapA_Bap-like_C"/>
</dbReference>
<dbReference type="EMBL" id="DYWX01000012">
    <property type="protein sequence ID" value="HJF26792.1"/>
    <property type="molecule type" value="Genomic_DNA"/>
</dbReference>
<dbReference type="InterPro" id="IPR019960">
    <property type="entry name" value="T1SS_VCA0849"/>
</dbReference>
<dbReference type="SUPFAM" id="SSF51120">
    <property type="entry name" value="beta-Roll"/>
    <property type="match status" value="1"/>
</dbReference>
<dbReference type="Proteomes" id="UP000787156">
    <property type="component" value="Unassembled WGS sequence"/>
</dbReference>
<organism evidence="3 4">
    <name type="scientific">Acinetobacter lwoffii</name>
    <dbReference type="NCBI Taxonomy" id="28090"/>
    <lineage>
        <taxon>Bacteria</taxon>
        <taxon>Pseudomonadati</taxon>
        <taxon>Pseudomonadota</taxon>
        <taxon>Gammaproteobacteria</taxon>
        <taxon>Moraxellales</taxon>
        <taxon>Moraxellaceae</taxon>
        <taxon>Acinetobacter</taxon>
    </lineage>
</organism>
<evidence type="ECO:0000313" key="4">
    <source>
        <dbReference type="Proteomes" id="UP000787156"/>
    </source>
</evidence>
<feature type="region of interest" description="Disordered" evidence="1">
    <location>
        <begin position="147"/>
        <end position="166"/>
    </location>
</feature>
<reference evidence="3" key="2">
    <citation type="submission" date="2021-09" db="EMBL/GenBank/DDBJ databases">
        <authorList>
            <person name="Gilroy R."/>
        </authorList>
    </citation>
    <scope>NUCLEOTIDE SEQUENCE</scope>
    <source>
        <strain evidence="3">CHK135-1449</strain>
    </source>
</reference>
<feature type="region of interest" description="Disordered" evidence="1">
    <location>
        <begin position="1"/>
        <end position="25"/>
    </location>
</feature>
<dbReference type="NCBIfam" id="NF033510">
    <property type="entry name" value="Ca_tandemer"/>
    <property type="match status" value="2"/>
</dbReference>
<dbReference type="Gene3D" id="2.60.40.10">
    <property type="entry name" value="Immunoglobulins"/>
    <property type="match status" value="3"/>
</dbReference>
<dbReference type="InterPro" id="IPR010221">
    <property type="entry name" value="VCBS_dom"/>
</dbReference>
<gene>
    <name evidence="3" type="ORF">K8V79_00795</name>
</gene>
<dbReference type="Pfam" id="PF17936">
    <property type="entry name" value="Big_6"/>
    <property type="match status" value="3"/>
</dbReference>
<dbReference type="AlphaFoldDB" id="A0A9D2ZYC9"/>
<dbReference type="NCBIfam" id="TIGR01965">
    <property type="entry name" value="VCBS_repeat"/>
    <property type="match status" value="2"/>
</dbReference>
<protein>
    <submittedName>
        <fullName evidence="3">Ig-like domain-containing protein</fullName>
    </submittedName>
</protein>
<accession>A0A9D2ZYC9</accession>
<proteinExistence type="predicted"/>